<dbReference type="PANTHER" id="PTHR43884">
    <property type="entry name" value="ACYL-COA DEHYDROGENASE"/>
    <property type="match status" value="1"/>
</dbReference>
<proteinExistence type="predicted"/>
<dbReference type="Gene3D" id="2.40.110.10">
    <property type="entry name" value="Butyryl-CoA Dehydrogenase, subunit A, domain 2"/>
    <property type="match status" value="1"/>
</dbReference>
<evidence type="ECO:0000313" key="2">
    <source>
        <dbReference type="EMBL" id="GAA4947997.1"/>
    </source>
</evidence>
<dbReference type="PANTHER" id="PTHR43884:SF12">
    <property type="entry name" value="ISOVALERYL-COA DEHYDROGENASE, MITOCHONDRIAL-RELATED"/>
    <property type="match status" value="1"/>
</dbReference>
<dbReference type="InterPro" id="IPR037069">
    <property type="entry name" value="AcylCoA_DH/ox_N_sf"/>
</dbReference>
<accession>A0ABP9GU98</accession>
<gene>
    <name evidence="2" type="ORF">GCM10023224_34830</name>
</gene>
<dbReference type="InterPro" id="IPR013786">
    <property type="entry name" value="AcylCoA_DH/ox_N"/>
</dbReference>
<name>A0ABP9GU98_9ACTN</name>
<dbReference type="Pfam" id="PF02771">
    <property type="entry name" value="Acyl-CoA_dh_N"/>
    <property type="match status" value="1"/>
</dbReference>
<dbReference type="SUPFAM" id="SSF56645">
    <property type="entry name" value="Acyl-CoA dehydrogenase NM domain-like"/>
    <property type="match status" value="1"/>
</dbReference>
<dbReference type="InterPro" id="IPR009100">
    <property type="entry name" value="AcylCoA_DH/oxidase_NM_dom_sf"/>
</dbReference>
<dbReference type="InterPro" id="IPR046373">
    <property type="entry name" value="Acyl-CoA_Oxase/DH_mid-dom_sf"/>
</dbReference>
<dbReference type="Proteomes" id="UP001499993">
    <property type="component" value="Unassembled WGS sequence"/>
</dbReference>
<keyword evidence="3" id="KW-1185">Reference proteome</keyword>
<organism evidence="2 3">
    <name type="scientific">Streptomonospora halophila</name>
    <dbReference type="NCBI Taxonomy" id="427369"/>
    <lineage>
        <taxon>Bacteria</taxon>
        <taxon>Bacillati</taxon>
        <taxon>Actinomycetota</taxon>
        <taxon>Actinomycetes</taxon>
        <taxon>Streptosporangiales</taxon>
        <taxon>Nocardiopsidaceae</taxon>
        <taxon>Streptomonospora</taxon>
    </lineage>
</organism>
<comment type="caution">
    <text evidence="2">The sequence shown here is derived from an EMBL/GenBank/DDBJ whole genome shotgun (WGS) entry which is preliminary data.</text>
</comment>
<sequence length="353" mass="36647">MTDTGATPAGCRSLDEAVRIADEALFPAAPEVDGADRVPGSHFDLLAEKGFYGFAAPDDLTALDFPSYEAACRAVESLAGGCLATTLVWMQHHGAVSALAKTGNHELREARLKPLAEGRLRSGVAVTAAVRPGTPMLRAEPVDGGWVFDGSAPWVSGWGMVDTLYTAARDADDVLVMALLDAEEGESVSAGPPARLVAAQASRTVTVRFSRHFVPRERVAQTVPLEAYRKNDPESVRFNGNLALGVAGRAIALMGDDGGALSARLGAARRTLLHAAPEDVPAARAAVSQFAVSAAAALAVHVGGRSLLADAHAQRLTREATFLLAFGSRPAVRAALLRGLGAQERSAGGAETA</sequence>
<evidence type="ECO:0000259" key="1">
    <source>
        <dbReference type="Pfam" id="PF02771"/>
    </source>
</evidence>
<protein>
    <submittedName>
        <fullName evidence="2">Acyl-CoA dehydrogenase family protein</fullName>
    </submittedName>
</protein>
<evidence type="ECO:0000313" key="3">
    <source>
        <dbReference type="Proteomes" id="UP001499993"/>
    </source>
</evidence>
<feature type="domain" description="Acyl-CoA dehydrogenase/oxidase N-terminal" evidence="1">
    <location>
        <begin position="15"/>
        <end position="118"/>
    </location>
</feature>
<dbReference type="RefSeq" id="WP_345557481.1">
    <property type="nucleotide sequence ID" value="NZ_BAABIK010000019.1"/>
</dbReference>
<dbReference type="Gene3D" id="1.10.540.10">
    <property type="entry name" value="Acyl-CoA dehydrogenase/oxidase, N-terminal domain"/>
    <property type="match status" value="1"/>
</dbReference>
<dbReference type="EMBL" id="BAABIK010000019">
    <property type="protein sequence ID" value="GAA4947997.1"/>
    <property type="molecule type" value="Genomic_DNA"/>
</dbReference>
<reference evidence="3" key="1">
    <citation type="journal article" date="2019" name="Int. J. Syst. Evol. Microbiol.">
        <title>The Global Catalogue of Microorganisms (GCM) 10K type strain sequencing project: providing services to taxonomists for standard genome sequencing and annotation.</title>
        <authorList>
            <consortium name="The Broad Institute Genomics Platform"/>
            <consortium name="The Broad Institute Genome Sequencing Center for Infectious Disease"/>
            <person name="Wu L."/>
            <person name="Ma J."/>
        </authorList>
    </citation>
    <scope>NUCLEOTIDE SEQUENCE [LARGE SCALE GENOMIC DNA]</scope>
    <source>
        <strain evidence="3">JCM 18123</strain>
    </source>
</reference>